<evidence type="ECO:0000259" key="4">
    <source>
        <dbReference type="PROSITE" id="PS51758"/>
    </source>
</evidence>
<feature type="compositionally biased region" description="Pro residues" evidence="2">
    <location>
        <begin position="26"/>
        <end position="44"/>
    </location>
</feature>
<sequence>MPALRTDACSPKLHETQSYTLSPEAANPPPTTRPAPLDIPPPPHPKPDPFTIENLRYRFAIGRAYLQFYKAGLKNIWLNTRLLYSSSATSDPELSKLRPYPSTRADLLLRQRWRHDVRRLPLFALLLLIFEEFTPLIVLLLPKSVPLTCRIPKQVQSLLRKAESSRREARALPSVQSYLSSHNSTSKSLPVDALATILSVRSSWTLPLRFLLASKVQRRLKFLSLDDALLIQAGGQGALVGEEVVLACVDRGIEVVGRDVDSELRVALGRWLARVAEAERKGGQESGERERVRMLLEGVGGL</sequence>
<dbReference type="KEGG" id="cthr:CTHT_0016190"/>
<evidence type="ECO:0000256" key="2">
    <source>
        <dbReference type="SAM" id="MobiDB-lite"/>
    </source>
</evidence>
<accession>G0S270</accession>
<proteinExistence type="predicted"/>
<dbReference type="GO" id="GO:0043022">
    <property type="term" value="F:ribosome binding"/>
    <property type="evidence" value="ECO:0007669"/>
    <property type="project" value="InterPro"/>
</dbReference>
<dbReference type="AlphaFoldDB" id="G0S270"/>
<dbReference type="Proteomes" id="UP000008066">
    <property type="component" value="Unassembled WGS sequence"/>
</dbReference>
<keyword evidence="6" id="KW-1185">Reference proteome</keyword>
<dbReference type="eggNOG" id="ENOG502S645">
    <property type="taxonomic scope" value="Eukaryota"/>
</dbReference>
<evidence type="ECO:0000256" key="1">
    <source>
        <dbReference type="PROSITE-ProRule" id="PRU01094"/>
    </source>
</evidence>
<feature type="region of interest" description="Disordered" evidence="2">
    <location>
        <begin position="1"/>
        <end position="45"/>
    </location>
</feature>
<dbReference type="GeneID" id="18255657"/>
<evidence type="ECO:0000256" key="3">
    <source>
        <dbReference type="SAM" id="Phobius"/>
    </source>
</evidence>
<feature type="transmembrane region" description="Helical" evidence="3">
    <location>
        <begin position="120"/>
        <end position="141"/>
    </location>
</feature>
<gene>
    <name evidence="5" type="ORF">CTHT_0016190</name>
</gene>
<organism evidence="6">
    <name type="scientific">Chaetomium thermophilum (strain DSM 1495 / CBS 144.50 / IMI 039719)</name>
    <name type="common">Thermochaetoides thermophila</name>
    <dbReference type="NCBI Taxonomy" id="759272"/>
    <lineage>
        <taxon>Eukaryota</taxon>
        <taxon>Fungi</taxon>
        <taxon>Dikarya</taxon>
        <taxon>Ascomycota</taxon>
        <taxon>Pezizomycotina</taxon>
        <taxon>Sordariomycetes</taxon>
        <taxon>Sordariomycetidae</taxon>
        <taxon>Sordariales</taxon>
        <taxon>Chaetomiaceae</taxon>
        <taxon>Thermochaetoides</taxon>
    </lineage>
</organism>
<protein>
    <recommendedName>
        <fullName evidence="4">Letm1 RBD domain-containing protein</fullName>
    </recommendedName>
</protein>
<feature type="domain" description="Letm1 RBD" evidence="4">
    <location>
        <begin position="116"/>
        <end position="302"/>
    </location>
</feature>
<name>G0S270_CHATD</name>
<dbReference type="OMA" id="HYVPKTF"/>
<dbReference type="OrthoDB" id="73691at2759"/>
<dbReference type="EMBL" id="GL988040">
    <property type="protein sequence ID" value="EGS22103.1"/>
    <property type="molecule type" value="Genomic_DNA"/>
</dbReference>
<dbReference type="PROSITE" id="PS51758">
    <property type="entry name" value="LETM1_RBD"/>
    <property type="match status" value="1"/>
</dbReference>
<keyword evidence="1" id="KW-0496">Mitochondrion</keyword>
<dbReference type="InterPro" id="IPR033122">
    <property type="entry name" value="LETM1-like_RBD"/>
</dbReference>
<dbReference type="HOGENOM" id="CLU_048915_0_0_1"/>
<evidence type="ECO:0000313" key="5">
    <source>
        <dbReference type="EMBL" id="EGS22103.1"/>
    </source>
</evidence>
<keyword evidence="3" id="KW-0472">Membrane</keyword>
<keyword evidence="3" id="KW-1133">Transmembrane helix</keyword>
<dbReference type="STRING" id="759272.G0S270"/>
<keyword evidence="3" id="KW-0812">Transmembrane</keyword>
<evidence type="ECO:0000313" key="6">
    <source>
        <dbReference type="Proteomes" id="UP000008066"/>
    </source>
</evidence>
<reference evidence="5 6" key="1">
    <citation type="journal article" date="2011" name="Cell">
        <title>Insight into structure and assembly of the nuclear pore complex by utilizing the genome of a eukaryotic thermophile.</title>
        <authorList>
            <person name="Amlacher S."/>
            <person name="Sarges P."/>
            <person name="Flemming D."/>
            <person name="van Noort V."/>
            <person name="Kunze R."/>
            <person name="Devos D.P."/>
            <person name="Arumugam M."/>
            <person name="Bork P."/>
            <person name="Hurt E."/>
        </authorList>
    </citation>
    <scope>NUCLEOTIDE SEQUENCE [LARGE SCALE GENOMIC DNA]</scope>
    <source>
        <strain evidence="6">DSM 1495 / CBS 144.50 / IMI 039719</strain>
    </source>
</reference>
<dbReference type="RefSeq" id="XP_006692122.1">
    <property type="nucleotide sequence ID" value="XM_006692059.1"/>
</dbReference>